<reference evidence="8 9" key="1">
    <citation type="submission" date="2016-06" db="EMBL/GenBank/DDBJ databases">
        <title>Evolution of pathogenesis and genome organization in the Tremellales.</title>
        <authorList>
            <person name="Cuomo C."/>
            <person name="Litvintseva A."/>
            <person name="Heitman J."/>
            <person name="Chen Y."/>
            <person name="Sun S."/>
            <person name="Springer D."/>
            <person name="Dromer F."/>
            <person name="Young S."/>
            <person name="Zeng Q."/>
            <person name="Chapman S."/>
            <person name="Gujja S."/>
            <person name="Saif S."/>
            <person name="Birren B."/>
        </authorList>
    </citation>
    <scope>NUCLEOTIDE SEQUENCE [LARGE SCALE GENOMIC DNA]</scope>
    <source>
        <strain evidence="8 9">CBS 7118</strain>
    </source>
</reference>
<evidence type="ECO:0000256" key="5">
    <source>
        <dbReference type="SAM" id="MobiDB-lite"/>
    </source>
</evidence>
<feature type="domain" description="Major facilitator superfamily (MFS) profile" evidence="7">
    <location>
        <begin position="107"/>
        <end position="547"/>
    </location>
</feature>
<sequence>MLEPVEAEFAKPPIYNDAQEEVFQSEETEEPNAITHAANNLTRVETREGRQASPTHSQSSTLQNNRVAAKLDDPEKGGYQKTADGKILVTFDVGEDPKEWTKFHKLATITASTLCLTVALGSAMPTGDLPGAAEGLHVSDEVIYLTITLFVAGFGIGPLFFAPLSELYGRQPVYMVSIIFYFFFTLPSCLAKNVATTLAGRMIAGIASSAPFTNVGGTIADVWAVQDRGIPMAIYSSTLFMGPCLGPLFGGWISLKTGTWRWIYWVLFITIGASCILCLFNPETLAPVLLRKKAKKLNKQHNTDAYTTEADLHRPSFRTAITTALIRPFVMMVEPIIILFTFYLSFVYALLYATFFAFPIAFEEIRGWNMGMTGVSFVSIIASFFILLRTEADSLPQIGIFLANVLIMPLQERLYRKYTAKHGSSPEGRLYTMMIGAIVLPPALFILAFTSYPGVSWVGPCICGIMFGFAMVSIYISGNSYIVDSYSNVAASAISSKNMIRSFVGASVPLWITQLFHNLGFQYAGLFLALVSVILMPIPFFFFWKGAWVRSKSDKANR</sequence>
<feature type="transmembrane region" description="Helical" evidence="6">
    <location>
        <begin position="203"/>
        <end position="226"/>
    </location>
</feature>
<protein>
    <submittedName>
        <fullName evidence="8">Spermine transporter</fullName>
    </submittedName>
</protein>
<dbReference type="Gene3D" id="1.20.1250.20">
    <property type="entry name" value="MFS general substrate transporter like domains"/>
    <property type="match status" value="1"/>
</dbReference>
<dbReference type="InterPro" id="IPR020846">
    <property type="entry name" value="MFS_dom"/>
</dbReference>
<dbReference type="PROSITE" id="PS50850">
    <property type="entry name" value="MFS"/>
    <property type="match status" value="1"/>
</dbReference>
<keyword evidence="2 6" id="KW-0812">Transmembrane</keyword>
<evidence type="ECO:0000256" key="6">
    <source>
        <dbReference type="SAM" id="Phobius"/>
    </source>
</evidence>
<organism evidence="8 9">
    <name type="scientific">Cryptococcus wingfieldii CBS 7118</name>
    <dbReference type="NCBI Taxonomy" id="1295528"/>
    <lineage>
        <taxon>Eukaryota</taxon>
        <taxon>Fungi</taxon>
        <taxon>Dikarya</taxon>
        <taxon>Basidiomycota</taxon>
        <taxon>Agaricomycotina</taxon>
        <taxon>Tremellomycetes</taxon>
        <taxon>Tremellales</taxon>
        <taxon>Cryptococcaceae</taxon>
        <taxon>Cryptococcus</taxon>
    </lineage>
</organism>
<dbReference type="SUPFAM" id="SSF103473">
    <property type="entry name" value="MFS general substrate transporter"/>
    <property type="match status" value="1"/>
</dbReference>
<evidence type="ECO:0000256" key="3">
    <source>
        <dbReference type="ARBA" id="ARBA00022989"/>
    </source>
</evidence>
<dbReference type="Proteomes" id="UP000094819">
    <property type="component" value="Unassembled WGS sequence"/>
</dbReference>
<dbReference type="CDD" id="cd17323">
    <property type="entry name" value="MFS_Tpo1_MDR_like"/>
    <property type="match status" value="1"/>
</dbReference>
<comment type="subcellular location">
    <subcellularLocation>
        <location evidence="1">Membrane</location>
        <topology evidence="1">Multi-pass membrane protein</topology>
    </subcellularLocation>
</comment>
<feature type="transmembrane region" description="Helical" evidence="6">
    <location>
        <begin position="430"/>
        <end position="451"/>
    </location>
</feature>
<dbReference type="InterPro" id="IPR011701">
    <property type="entry name" value="MFS"/>
</dbReference>
<dbReference type="GO" id="GO:0022857">
    <property type="term" value="F:transmembrane transporter activity"/>
    <property type="evidence" value="ECO:0007669"/>
    <property type="project" value="InterPro"/>
</dbReference>
<feature type="transmembrane region" description="Helical" evidence="6">
    <location>
        <begin position="142"/>
        <end position="161"/>
    </location>
</feature>
<evidence type="ECO:0000256" key="1">
    <source>
        <dbReference type="ARBA" id="ARBA00004141"/>
    </source>
</evidence>
<feature type="transmembrane region" description="Helical" evidence="6">
    <location>
        <begin position="457"/>
        <end position="478"/>
    </location>
</feature>
<feature type="transmembrane region" description="Helical" evidence="6">
    <location>
        <begin position="173"/>
        <end position="191"/>
    </location>
</feature>
<dbReference type="Pfam" id="PF07690">
    <property type="entry name" value="MFS_1"/>
    <property type="match status" value="1"/>
</dbReference>
<evidence type="ECO:0000256" key="4">
    <source>
        <dbReference type="ARBA" id="ARBA00023136"/>
    </source>
</evidence>
<dbReference type="OrthoDB" id="6770063at2759"/>
<feature type="transmembrane region" description="Helical" evidence="6">
    <location>
        <begin position="336"/>
        <end position="358"/>
    </location>
</feature>
<feature type="transmembrane region" description="Helical" evidence="6">
    <location>
        <begin position="370"/>
        <end position="388"/>
    </location>
</feature>
<proteinExistence type="predicted"/>
<feature type="transmembrane region" description="Helical" evidence="6">
    <location>
        <begin position="262"/>
        <end position="282"/>
    </location>
</feature>
<dbReference type="GeneID" id="30194919"/>
<evidence type="ECO:0000259" key="7">
    <source>
        <dbReference type="PROSITE" id="PS50850"/>
    </source>
</evidence>
<dbReference type="PANTHER" id="PTHR23502:SF48">
    <property type="entry name" value="MULTIDRUG TRANSPORTER, PUTATIVE (AFU_ORTHOLOGUE AFUA_5G02700)-RELATED"/>
    <property type="match status" value="1"/>
</dbReference>
<dbReference type="PANTHER" id="PTHR23502">
    <property type="entry name" value="MAJOR FACILITATOR SUPERFAMILY"/>
    <property type="match status" value="1"/>
</dbReference>
<feature type="transmembrane region" description="Helical" evidence="6">
    <location>
        <begin position="523"/>
        <end position="544"/>
    </location>
</feature>
<feature type="compositionally biased region" description="Polar residues" evidence="5">
    <location>
        <begin position="52"/>
        <end position="66"/>
    </location>
</feature>
<keyword evidence="4 6" id="KW-0472">Membrane</keyword>
<dbReference type="RefSeq" id="XP_019030169.1">
    <property type="nucleotide sequence ID" value="XM_019177785.1"/>
</dbReference>
<evidence type="ECO:0000256" key="2">
    <source>
        <dbReference type="ARBA" id="ARBA00022692"/>
    </source>
</evidence>
<keyword evidence="9" id="KW-1185">Reference proteome</keyword>
<dbReference type="InterPro" id="IPR036259">
    <property type="entry name" value="MFS_trans_sf"/>
</dbReference>
<evidence type="ECO:0000313" key="8">
    <source>
        <dbReference type="EMBL" id="ODN92035.1"/>
    </source>
</evidence>
<gene>
    <name evidence="8" type="ORF">L198_05707</name>
</gene>
<dbReference type="AlphaFoldDB" id="A0A1E3IUB4"/>
<feature type="transmembrane region" description="Helical" evidence="6">
    <location>
        <begin position="232"/>
        <end position="255"/>
    </location>
</feature>
<accession>A0A1E3IUB4</accession>
<evidence type="ECO:0000313" key="9">
    <source>
        <dbReference type="Proteomes" id="UP000094819"/>
    </source>
</evidence>
<feature type="region of interest" description="Disordered" evidence="5">
    <location>
        <begin position="22"/>
        <end position="66"/>
    </location>
</feature>
<keyword evidence="3 6" id="KW-1133">Transmembrane helix</keyword>
<dbReference type="GO" id="GO:0005886">
    <property type="term" value="C:plasma membrane"/>
    <property type="evidence" value="ECO:0007669"/>
    <property type="project" value="TreeGrafter"/>
</dbReference>
<comment type="caution">
    <text evidence="8">The sequence shown here is derived from an EMBL/GenBank/DDBJ whole genome shotgun (WGS) entry which is preliminary data.</text>
</comment>
<dbReference type="EMBL" id="AWGH01000018">
    <property type="protein sequence ID" value="ODN92035.1"/>
    <property type="molecule type" value="Genomic_DNA"/>
</dbReference>
<dbReference type="FunFam" id="1.20.1250.20:FF:000011">
    <property type="entry name" value="MFS multidrug transporter, putative"/>
    <property type="match status" value="1"/>
</dbReference>
<name>A0A1E3IUB4_9TREE</name>